<dbReference type="STRING" id="714943.Mucpa_5668"/>
<dbReference type="SUPFAM" id="SSF46689">
    <property type="entry name" value="Homeodomain-like"/>
    <property type="match status" value="1"/>
</dbReference>
<dbReference type="HOGENOM" id="CLU_000445_88_2_10"/>
<dbReference type="PANTHER" id="PTHR43280">
    <property type="entry name" value="ARAC-FAMILY TRANSCRIPTIONAL REGULATOR"/>
    <property type="match status" value="1"/>
</dbReference>
<evidence type="ECO:0000256" key="2">
    <source>
        <dbReference type="ARBA" id="ARBA00023125"/>
    </source>
</evidence>
<dbReference type="InterPro" id="IPR014710">
    <property type="entry name" value="RmlC-like_jellyroll"/>
</dbReference>
<dbReference type="AlphaFoldDB" id="H1Y3G9"/>
<dbReference type="InterPro" id="IPR009057">
    <property type="entry name" value="Homeodomain-like_sf"/>
</dbReference>
<keyword evidence="2" id="KW-0238">DNA-binding</keyword>
<keyword evidence="1" id="KW-0805">Transcription regulation</keyword>
<keyword evidence="3" id="KW-0804">Transcription</keyword>
<dbReference type="GO" id="GO:0003700">
    <property type="term" value="F:DNA-binding transcription factor activity"/>
    <property type="evidence" value="ECO:0007669"/>
    <property type="project" value="InterPro"/>
</dbReference>
<dbReference type="Pfam" id="PF02311">
    <property type="entry name" value="AraC_binding"/>
    <property type="match status" value="1"/>
</dbReference>
<dbReference type="RefSeq" id="WP_008511083.1">
    <property type="nucleotide sequence ID" value="NZ_CM001403.1"/>
</dbReference>
<evidence type="ECO:0000313" key="5">
    <source>
        <dbReference type="EMBL" id="EHQ29737.1"/>
    </source>
</evidence>
<evidence type="ECO:0000313" key="6">
    <source>
        <dbReference type="Proteomes" id="UP000002774"/>
    </source>
</evidence>
<dbReference type="Gene3D" id="1.10.10.60">
    <property type="entry name" value="Homeodomain-like"/>
    <property type="match status" value="1"/>
</dbReference>
<keyword evidence="6" id="KW-1185">Reference proteome</keyword>
<proteinExistence type="predicted"/>
<feature type="domain" description="HTH araC/xylS-type" evidence="4">
    <location>
        <begin position="165"/>
        <end position="263"/>
    </location>
</feature>
<dbReference type="InterPro" id="IPR018060">
    <property type="entry name" value="HTH_AraC"/>
</dbReference>
<accession>H1Y3G9</accession>
<dbReference type="SMART" id="SM00342">
    <property type="entry name" value="HTH_ARAC"/>
    <property type="match status" value="1"/>
</dbReference>
<dbReference type="EMBL" id="CM001403">
    <property type="protein sequence ID" value="EHQ29737.1"/>
    <property type="molecule type" value="Genomic_DNA"/>
</dbReference>
<organism evidence="5 6">
    <name type="scientific">Mucilaginibacter paludis DSM 18603</name>
    <dbReference type="NCBI Taxonomy" id="714943"/>
    <lineage>
        <taxon>Bacteria</taxon>
        <taxon>Pseudomonadati</taxon>
        <taxon>Bacteroidota</taxon>
        <taxon>Sphingobacteriia</taxon>
        <taxon>Sphingobacteriales</taxon>
        <taxon>Sphingobacteriaceae</taxon>
        <taxon>Mucilaginibacter</taxon>
    </lineage>
</organism>
<dbReference type="Gene3D" id="2.60.120.10">
    <property type="entry name" value="Jelly Rolls"/>
    <property type="match status" value="1"/>
</dbReference>
<reference evidence="5" key="1">
    <citation type="submission" date="2011-09" db="EMBL/GenBank/DDBJ databases">
        <title>The permanent draft genome of Mucilaginibacter paludis DSM 18603.</title>
        <authorList>
            <consortium name="US DOE Joint Genome Institute (JGI-PGF)"/>
            <person name="Lucas S."/>
            <person name="Han J."/>
            <person name="Lapidus A."/>
            <person name="Bruce D."/>
            <person name="Goodwin L."/>
            <person name="Pitluck S."/>
            <person name="Peters L."/>
            <person name="Kyrpides N."/>
            <person name="Mavromatis K."/>
            <person name="Ivanova N."/>
            <person name="Mikhailova N."/>
            <person name="Held B."/>
            <person name="Detter J.C."/>
            <person name="Tapia R."/>
            <person name="Han C."/>
            <person name="Land M."/>
            <person name="Hauser L."/>
            <person name="Markowitz V."/>
            <person name="Cheng J.-F."/>
            <person name="Hugenholtz P."/>
            <person name="Woyke T."/>
            <person name="Wu D."/>
            <person name="Tindall B."/>
            <person name="Brambilla E."/>
            <person name="Klenk H.-P."/>
            <person name="Eisen J.A."/>
        </authorList>
    </citation>
    <scope>NUCLEOTIDE SEQUENCE [LARGE SCALE GENOMIC DNA]</scope>
    <source>
        <strain evidence="5">DSM 18603</strain>
    </source>
</reference>
<dbReference type="PANTHER" id="PTHR43280:SF32">
    <property type="entry name" value="TRANSCRIPTIONAL REGULATORY PROTEIN"/>
    <property type="match status" value="1"/>
</dbReference>
<dbReference type="Proteomes" id="UP000002774">
    <property type="component" value="Chromosome"/>
</dbReference>
<dbReference type="SUPFAM" id="SSF51215">
    <property type="entry name" value="Regulatory protein AraC"/>
    <property type="match status" value="1"/>
</dbReference>
<dbReference type="OrthoDB" id="2585681at2"/>
<dbReference type="Pfam" id="PF12833">
    <property type="entry name" value="HTH_18"/>
    <property type="match status" value="1"/>
</dbReference>
<gene>
    <name evidence="5" type="ORF">Mucpa_5668</name>
</gene>
<dbReference type="InterPro" id="IPR037923">
    <property type="entry name" value="HTH-like"/>
</dbReference>
<protein>
    <submittedName>
        <fullName evidence="5">Transcriptional regulator, AraC family</fullName>
    </submittedName>
</protein>
<dbReference type="InterPro" id="IPR003313">
    <property type="entry name" value="AraC-bd"/>
</dbReference>
<evidence type="ECO:0000259" key="4">
    <source>
        <dbReference type="PROSITE" id="PS01124"/>
    </source>
</evidence>
<sequence length="266" mass="30190">MVFQQIIGGGRIRVLPLDSTGDHTSALPHRHAFVMLLWVTEGYGRQEIDFATYELLPGRLFLVLQGQVHRMANVSAKGWLILFEESLLTGNRREEILNYFGSVPFADLSARMGSNVDELVGQLAGTFDSDIAMAEHYLMLILLYAAKQVRQPEPGELPGQMTQVRKLKELINTHFMTEQTVSFYADRMCMTITQLNTLVKRLLNKTVHQLLTERLVLECKILLLTTALSVKEIAYSLGFADMAQFYKFVKKHTGLAPTEFRNSMNF</sequence>
<name>H1Y3G9_9SPHI</name>
<evidence type="ECO:0000256" key="1">
    <source>
        <dbReference type="ARBA" id="ARBA00023015"/>
    </source>
</evidence>
<dbReference type="GO" id="GO:0043565">
    <property type="term" value="F:sequence-specific DNA binding"/>
    <property type="evidence" value="ECO:0007669"/>
    <property type="project" value="InterPro"/>
</dbReference>
<dbReference type="eggNOG" id="COG2207">
    <property type="taxonomic scope" value="Bacteria"/>
</dbReference>
<dbReference type="PROSITE" id="PS01124">
    <property type="entry name" value="HTH_ARAC_FAMILY_2"/>
    <property type="match status" value="1"/>
</dbReference>
<evidence type="ECO:0000256" key="3">
    <source>
        <dbReference type="ARBA" id="ARBA00023163"/>
    </source>
</evidence>